<sequence>MSSLIPLFFILNLFLSSSTPEALGTPDKNVKDVTSKIEVLGSPFSKPVYARNVWDMQVFDGKIYLGHGNSSNEGPSPNAGPTPIYYYDPVGNKFASQNVISSASSEQASSTKEYVDEEQIDIFKVLNGKLYIPGNDARDEGWEFGNYYKLEGNEWIKYRNVPNGIHVYDMAYYEGKLFVAIGTDSTPDVLMSEDDGLTWTKIGSIGGKNPPRAYTLFEFKKKLFAVSTIAAKNNKWPDEAKILSIKGEPAGAATKFETSQITVYGDTMLPGITKNVIKYEPSPYMKMVRTTQVNDKLLYIAGGIFNDHQWIPQCLIVANDINDVQRVNFPRPDALPMDILVRDNTVYVLAYTQTSPGQYTNTVYKTSTTDLMTWTELFEFNQDAFARSFEELNGDFYFGLGSNIDYAPETTGTIIKVNKSDY</sequence>
<name>A0A926QIQ0_9BACL</name>
<dbReference type="EMBL" id="JACVVD010000002">
    <property type="protein sequence ID" value="MBD0379734.1"/>
    <property type="molecule type" value="Genomic_DNA"/>
</dbReference>
<dbReference type="AlphaFoldDB" id="A0A926QIQ0"/>
<proteinExistence type="predicted"/>
<dbReference type="InterPro" id="IPR015915">
    <property type="entry name" value="Kelch-typ_b-propeller"/>
</dbReference>
<keyword evidence="3" id="KW-1185">Reference proteome</keyword>
<dbReference type="Proteomes" id="UP000650466">
    <property type="component" value="Unassembled WGS sequence"/>
</dbReference>
<protein>
    <recommendedName>
        <fullName evidence="4">Exo-alpha-sialidase</fullName>
    </recommendedName>
</protein>
<comment type="caution">
    <text evidence="2">The sequence shown here is derived from an EMBL/GenBank/DDBJ whole genome shotgun (WGS) entry which is preliminary data.</text>
</comment>
<evidence type="ECO:0000313" key="3">
    <source>
        <dbReference type="Proteomes" id="UP000650466"/>
    </source>
</evidence>
<evidence type="ECO:0000313" key="2">
    <source>
        <dbReference type="EMBL" id="MBD0379734.1"/>
    </source>
</evidence>
<dbReference type="Gene3D" id="2.120.10.80">
    <property type="entry name" value="Kelch-type beta propeller"/>
    <property type="match status" value="1"/>
</dbReference>
<organism evidence="2 3">
    <name type="scientific">Paenibacillus sedimenti</name>
    <dbReference type="NCBI Taxonomy" id="2770274"/>
    <lineage>
        <taxon>Bacteria</taxon>
        <taxon>Bacillati</taxon>
        <taxon>Bacillota</taxon>
        <taxon>Bacilli</taxon>
        <taxon>Bacillales</taxon>
        <taxon>Paenibacillaceae</taxon>
        <taxon>Paenibacillus</taxon>
    </lineage>
</organism>
<accession>A0A926QIQ0</accession>
<dbReference type="SUPFAM" id="SSF110296">
    <property type="entry name" value="Oligoxyloglucan reducing end-specific cellobiohydrolase"/>
    <property type="match status" value="1"/>
</dbReference>
<keyword evidence="1" id="KW-0732">Signal</keyword>
<feature type="chain" id="PRO_5036881819" description="Exo-alpha-sialidase" evidence="1">
    <location>
        <begin position="23"/>
        <end position="422"/>
    </location>
</feature>
<reference evidence="2" key="1">
    <citation type="submission" date="2020-09" db="EMBL/GenBank/DDBJ databases">
        <title>Draft Genome Sequence of Paenibacillus sp. WST5.</title>
        <authorList>
            <person name="Bao Z."/>
        </authorList>
    </citation>
    <scope>NUCLEOTIDE SEQUENCE</scope>
    <source>
        <strain evidence="2">WST5</strain>
    </source>
</reference>
<evidence type="ECO:0000256" key="1">
    <source>
        <dbReference type="SAM" id="SignalP"/>
    </source>
</evidence>
<gene>
    <name evidence="2" type="ORF">ICC18_06390</name>
</gene>
<feature type="signal peptide" evidence="1">
    <location>
        <begin position="1"/>
        <end position="22"/>
    </location>
</feature>
<dbReference type="RefSeq" id="WP_188173524.1">
    <property type="nucleotide sequence ID" value="NZ_JACVVD010000002.1"/>
</dbReference>
<evidence type="ECO:0008006" key="4">
    <source>
        <dbReference type="Google" id="ProtNLM"/>
    </source>
</evidence>